<dbReference type="EMBL" id="DRUY01000125">
    <property type="protein sequence ID" value="HHI65652.1"/>
    <property type="molecule type" value="Genomic_DNA"/>
</dbReference>
<dbReference type="SMART" id="SM00465">
    <property type="entry name" value="GIYc"/>
    <property type="match status" value="1"/>
</dbReference>
<organism evidence="2">
    <name type="scientific">Thermodesulfobium narugense</name>
    <dbReference type="NCBI Taxonomy" id="184064"/>
    <lineage>
        <taxon>Bacteria</taxon>
        <taxon>Pseudomonadati</taxon>
        <taxon>Thermodesulfobiota</taxon>
        <taxon>Thermodesulfobiia</taxon>
        <taxon>Thermodesulfobiales</taxon>
        <taxon>Thermodesulfobiaceae</taxon>
        <taxon>Thermodesulfobium</taxon>
    </lineage>
</organism>
<feature type="domain" description="GIY-YIG" evidence="1">
    <location>
        <begin position="22"/>
        <end position="117"/>
    </location>
</feature>
<reference evidence="2" key="1">
    <citation type="journal article" date="2020" name="mSystems">
        <title>Genome- and Community-Level Interaction Insights into Carbon Utilization and Element Cycling Functions of Hydrothermarchaeota in Hydrothermal Sediment.</title>
        <authorList>
            <person name="Zhou Z."/>
            <person name="Liu Y."/>
            <person name="Xu W."/>
            <person name="Pan J."/>
            <person name="Luo Z.H."/>
            <person name="Li M."/>
        </authorList>
    </citation>
    <scope>NUCLEOTIDE SEQUENCE [LARGE SCALE GENOMIC DNA]</scope>
    <source>
        <strain evidence="2">SpSt-1019</strain>
    </source>
</reference>
<dbReference type="CDD" id="cd10441">
    <property type="entry name" value="GIY-YIG_COG1833"/>
    <property type="match status" value="1"/>
</dbReference>
<name>A0A7C5PQT1_9BACT</name>
<comment type="caution">
    <text evidence="2">The sequence shown here is derived from an EMBL/GenBank/DDBJ whole genome shotgun (WGS) entry which is preliminary data.</text>
</comment>
<accession>A0A7C5PQT1</accession>
<sequence length="140" mass="16712">MDCDYKSYVIILFLEKNRILNIGKLGKIFFKSGFYVYCGSAKKNIKQRIKRHAKAFKRHHWHVDYLRQYCKFIDSFIADETKTECEISKKLKDISENSILGFGCSDCNCISHLYYFNTNPIYNIQFQHMILNLSMKRLRD</sequence>
<dbReference type="InterPro" id="IPR002837">
    <property type="entry name" value="DUF123"/>
</dbReference>
<gene>
    <name evidence="2" type="ORF">ENL70_03790</name>
</gene>
<evidence type="ECO:0000313" key="2">
    <source>
        <dbReference type="EMBL" id="HHI65652.1"/>
    </source>
</evidence>
<dbReference type="InterPro" id="IPR000305">
    <property type="entry name" value="GIY-YIG_endonuc"/>
</dbReference>
<evidence type="ECO:0000259" key="1">
    <source>
        <dbReference type="SMART" id="SM00465"/>
    </source>
</evidence>
<dbReference type="AlphaFoldDB" id="A0A7C5PQT1"/>
<dbReference type="Pfam" id="PF01986">
    <property type="entry name" value="DUF123"/>
    <property type="match status" value="1"/>
</dbReference>
<dbReference type="PANTHER" id="PTHR37460">
    <property type="entry name" value="ENDONUCLEASE III"/>
    <property type="match status" value="1"/>
</dbReference>
<protein>
    <submittedName>
        <fullName evidence="2">GIY-YIG nuclease family protein</fullName>
    </submittedName>
</protein>
<dbReference type="PANTHER" id="PTHR37460:SF1">
    <property type="entry name" value="ENDONUCLEASE III"/>
    <property type="match status" value="1"/>
</dbReference>
<proteinExistence type="predicted"/>